<evidence type="ECO:0000313" key="1">
    <source>
        <dbReference type="EMBL" id="KLO16552.1"/>
    </source>
</evidence>
<evidence type="ECO:0008006" key="3">
    <source>
        <dbReference type="Google" id="ProtNLM"/>
    </source>
</evidence>
<organism evidence="1 2">
    <name type="scientific">Schizopora paradoxa</name>
    <dbReference type="NCBI Taxonomy" id="27342"/>
    <lineage>
        <taxon>Eukaryota</taxon>
        <taxon>Fungi</taxon>
        <taxon>Dikarya</taxon>
        <taxon>Basidiomycota</taxon>
        <taxon>Agaricomycotina</taxon>
        <taxon>Agaricomycetes</taxon>
        <taxon>Hymenochaetales</taxon>
        <taxon>Schizoporaceae</taxon>
        <taxon>Schizopora</taxon>
    </lineage>
</organism>
<dbReference type="Gene3D" id="1.20.1280.50">
    <property type="match status" value="1"/>
</dbReference>
<dbReference type="Proteomes" id="UP000053477">
    <property type="component" value="Unassembled WGS sequence"/>
</dbReference>
<evidence type="ECO:0000313" key="2">
    <source>
        <dbReference type="Proteomes" id="UP000053477"/>
    </source>
</evidence>
<dbReference type="STRING" id="27342.A0A0H2RY53"/>
<protein>
    <recommendedName>
        <fullName evidence="3">MYND-type domain-containing protein</fullName>
    </recommendedName>
</protein>
<sequence>MRWPSVSVARRRERNVKLEDAFGESDIQSEPSTPQRPGSFICSPDTLEDSHFASFSLPQPEIRIGQIPSDLLLIIWELAITSDIASHFHPTHDIPTLLKINFVCRHWRWLALNSPLLWTYIPTNLHPNLILLFLQRSSDALLHVNVKHEVVREWSVSRSNQGRPRSLSKLSMVVPIPHFHRVQFLSLSVSTFSLALTNIDSEVPHQCDLPRLEGMRFGVNGVLTKGRPSEVGRCIQAAVVSLLGKLRTPSIRELHLDGVDVPVDLIPTASLSRLSLTLRCAGSHVASYLEEVVKKCDSLVSLSLDIRNLEGAVDGSPSFQRISLPGLRQLLLTGSCNQCWAVRQMLVTPSLSEMSLSVGPSNCESATKFMPVAIRGNKASVKVGAGRISVTVSCMNTNDNDGVADFAGERQVFAFVIGYQELLFIRNNHRLLSLLQQRQFPDVTFVDFATQFVYKKEFSANLFAHFPNAKILRLHYKGTRSKFPIEDAIDLNVLRSTDGTLTSICSLILTGFDVMMPQASPFLIELSSIVRQRRNSSCTPFVLEFRKCNGVTDSLLRTFYVSTRCLALSRPSRFIPRQHTQALQLYFLPPHSEPIETLLLSRQMNAPVQCKTCGKVGANVDSMKHCVCKRDDAVYCDTTCQIADRKNHKKECRKAYQALKKAAKASESKVSKSLDGAHSTQLVEAVDLLPHSNIPFVPEEVDIGSNHEIFSGGGYLSPVSKLIGLPILIYRHLHDHPQDYFHHSMKQQYDNQAATYLMIDPKTGFAPPEWQSGVGRVTVARLDKTPLCKEDLGNLWMYCDHILDYFSANGRPPKHYYTPSAFQRWVG</sequence>
<dbReference type="OrthoDB" id="2212237at2759"/>
<dbReference type="EMBL" id="KQ085914">
    <property type="protein sequence ID" value="KLO16552.1"/>
    <property type="molecule type" value="Genomic_DNA"/>
</dbReference>
<dbReference type="InParanoid" id="A0A0H2RY53"/>
<dbReference type="AlphaFoldDB" id="A0A0H2RY53"/>
<name>A0A0H2RY53_9AGAM</name>
<gene>
    <name evidence="1" type="ORF">SCHPADRAFT_937749</name>
</gene>
<keyword evidence="2" id="KW-1185">Reference proteome</keyword>
<proteinExistence type="predicted"/>
<dbReference type="Gene3D" id="6.10.140.2220">
    <property type="match status" value="1"/>
</dbReference>
<reference evidence="1 2" key="1">
    <citation type="submission" date="2015-04" db="EMBL/GenBank/DDBJ databases">
        <title>Complete genome sequence of Schizopora paradoxa KUC8140, a cosmopolitan wood degrader in East Asia.</title>
        <authorList>
            <consortium name="DOE Joint Genome Institute"/>
            <person name="Min B."/>
            <person name="Park H."/>
            <person name="Jang Y."/>
            <person name="Kim J.-J."/>
            <person name="Kim K.H."/>
            <person name="Pangilinan J."/>
            <person name="Lipzen A."/>
            <person name="Riley R."/>
            <person name="Grigoriev I.V."/>
            <person name="Spatafora J.W."/>
            <person name="Choi I.-G."/>
        </authorList>
    </citation>
    <scope>NUCLEOTIDE SEQUENCE [LARGE SCALE GENOMIC DNA]</scope>
    <source>
        <strain evidence="1 2">KUC8140</strain>
    </source>
</reference>
<accession>A0A0H2RY53</accession>